<organism evidence="1 2">
    <name type="scientific">Algoriphagus hitonicola</name>
    <dbReference type="NCBI Taxonomy" id="435880"/>
    <lineage>
        <taxon>Bacteria</taxon>
        <taxon>Pseudomonadati</taxon>
        <taxon>Bacteroidota</taxon>
        <taxon>Cytophagia</taxon>
        <taxon>Cytophagales</taxon>
        <taxon>Cyclobacteriaceae</taxon>
        <taxon>Algoriphagus</taxon>
    </lineage>
</organism>
<dbReference type="Pfam" id="PF10677">
    <property type="entry name" value="DUF2490"/>
    <property type="match status" value="1"/>
</dbReference>
<proteinExistence type="predicted"/>
<keyword evidence="2" id="KW-1185">Reference proteome</keyword>
<dbReference type="Proteomes" id="UP000199642">
    <property type="component" value="Unassembled WGS sequence"/>
</dbReference>
<name>A0A1I2WLJ4_9BACT</name>
<dbReference type="AlphaFoldDB" id="A0A1I2WLJ4"/>
<evidence type="ECO:0008006" key="3">
    <source>
        <dbReference type="Google" id="ProtNLM"/>
    </source>
</evidence>
<gene>
    <name evidence="1" type="ORF">SAMN04487988_11365</name>
</gene>
<protein>
    <recommendedName>
        <fullName evidence="3">DUF2490 domain-containing protein</fullName>
    </recommendedName>
</protein>
<dbReference type="InterPro" id="IPR019619">
    <property type="entry name" value="DUF2490"/>
</dbReference>
<accession>A0A1I2WLJ4</accession>
<reference evidence="2" key="1">
    <citation type="submission" date="2016-10" db="EMBL/GenBank/DDBJ databases">
        <authorList>
            <person name="Varghese N."/>
            <person name="Submissions S."/>
        </authorList>
    </citation>
    <scope>NUCLEOTIDE SEQUENCE [LARGE SCALE GENOMIC DNA]</scope>
    <source>
        <strain evidence="2">DSM 19315</strain>
    </source>
</reference>
<dbReference type="STRING" id="435880.SAMN04487988_11365"/>
<dbReference type="RefSeq" id="WP_177188503.1">
    <property type="nucleotide sequence ID" value="NZ_FOPC01000013.1"/>
</dbReference>
<evidence type="ECO:0000313" key="2">
    <source>
        <dbReference type="Proteomes" id="UP000199642"/>
    </source>
</evidence>
<sequence length="280" mass="33349">MRLHKLTIPQAGITFLLTAAFTLLFGVGFAQSQSKEDEPEQRNTSRRSELWNGLYTKYRVGEKLYYYGEYHVRTRDQLIQNMAQIYLRFGMSYIINKNLEITGGIATPFYWATPDYKNQEKPYDKVVNQFRFWQQALFIQSMGRAKVYHQIRTEQRWRRDNYVGSPFELTWRWRYKIATYIPINSPKLQQGTYFASLYNELFIQTGKPVIRNPFEDNRTFVGIGYILNEKVQFQAGYAKSFQQRDSGIDYANRDLIRFSVYHNLDFTKRKTPPVEFQPVF</sequence>
<evidence type="ECO:0000313" key="1">
    <source>
        <dbReference type="EMBL" id="SFH02094.1"/>
    </source>
</evidence>
<dbReference type="EMBL" id="FOPC01000013">
    <property type="protein sequence ID" value="SFH02094.1"/>
    <property type="molecule type" value="Genomic_DNA"/>
</dbReference>